<evidence type="ECO:0000313" key="2">
    <source>
        <dbReference type="EMBL" id="UWZ78524.1"/>
    </source>
</evidence>
<keyword evidence="1" id="KW-0472">Membrane</keyword>
<proteinExistence type="predicted"/>
<evidence type="ECO:0000256" key="1">
    <source>
        <dbReference type="SAM" id="Phobius"/>
    </source>
</evidence>
<keyword evidence="3" id="KW-1185">Reference proteome</keyword>
<keyword evidence="1" id="KW-0812">Transmembrane</keyword>
<dbReference type="Proteomes" id="UP001060414">
    <property type="component" value="Chromosome"/>
</dbReference>
<gene>
    <name evidence="2" type="primary">gspN</name>
    <name evidence="2" type="ORF">L9S41_12650</name>
</gene>
<dbReference type="InterPro" id="IPR030925">
    <property type="entry name" value="T2SS_GspN_Lepto"/>
</dbReference>
<name>A0ABY5ZJ85_9BACT</name>
<accession>A0ABY5ZJ85</accession>
<sequence>MKFFLKRTQASSRKPNKSDLRRQLALHLGALGLFLIAFILTLLVWFPDQVLRNRAEQLIFEQSGARISIGDLSLAPPLRLTLRNVAWKPEMQDWPEVRIPVIRVAPLWGTVFGGNPGAGIAAGLQVGSLQGQMFKDGNLEAVLAGIGIAPFLPADFAYPIQGVLSGNLKASGDLAGMRGQATFQLQLDRGGVSGLEALGATEGRLSLGTVTLRGELQGRNLRIEELRAADGDLLVEGRGTLLLAETPQASRITAQIELTPAPSLDPNLADLLLLTGVTPDRNGTYRLRLSGSLANPVLR</sequence>
<organism evidence="2 3">
    <name type="scientific">Geoalkalibacter halelectricus</name>
    <dbReference type="NCBI Taxonomy" id="2847045"/>
    <lineage>
        <taxon>Bacteria</taxon>
        <taxon>Pseudomonadati</taxon>
        <taxon>Thermodesulfobacteriota</taxon>
        <taxon>Desulfuromonadia</taxon>
        <taxon>Desulfuromonadales</taxon>
        <taxon>Geoalkalibacteraceae</taxon>
        <taxon>Geoalkalibacter</taxon>
    </lineage>
</organism>
<reference evidence="2" key="1">
    <citation type="journal article" date="2022" name="Environ. Microbiol.">
        <title>Geoalkalibacter halelectricus SAP #1 sp. nov. possessing extracellular electron transfer and mineral#reducing capabilities from a haloalkaline environment.</title>
        <authorList>
            <person name="Yadav S."/>
            <person name="Singh R."/>
            <person name="Sundharam S.S."/>
            <person name="Chaudhary S."/>
            <person name="Krishnamurthi S."/>
            <person name="Patil S.A."/>
        </authorList>
    </citation>
    <scope>NUCLEOTIDE SEQUENCE</scope>
    <source>
        <strain evidence="2">SAP-1</strain>
    </source>
</reference>
<keyword evidence="1" id="KW-1133">Transmembrane helix</keyword>
<dbReference type="EMBL" id="CP092109">
    <property type="protein sequence ID" value="UWZ78524.1"/>
    <property type="molecule type" value="Genomic_DNA"/>
</dbReference>
<dbReference type="RefSeq" id="WP_260746878.1">
    <property type="nucleotide sequence ID" value="NZ_CP092109.1"/>
</dbReference>
<evidence type="ECO:0000313" key="3">
    <source>
        <dbReference type="Proteomes" id="UP001060414"/>
    </source>
</evidence>
<feature type="transmembrane region" description="Helical" evidence="1">
    <location>
        <begin position="24"/>
        <end position="46"/>
    </location>
</feature>
<dbReference type="NCBIfam" id="TIGR04411">
    <property type="entry name" value="T2SS_GspN_Lepto"/>
    <property type="match status" value="1"/>
</dbReference>
<protein>
    <submittedName>
        <fullName evidence="2">Type II secretion system protein GspN</fullName>
    </submittedName>
</protein>